<dbReference type="EMBL" id="HBIU01030783">
    <property type="protein sequence ID" value="CAE0635476.1"/>
    <property type="molecule type" value="Transcribed_RNA"/>
</dbReference>
<sequence length="114" mass="12453">MLRNMSPTSLKVTHQMLKEGAKLKSLRDCLRMEFGVVQACMRPGGDFYEGVRAVLVDKDRRPQWRPGTLEEVPPDAVAGFFDRSGLEDDSLLRGPPPRRGEGSGAATAGGIARL</sequence>
<gene>
    <name evidence="6" type="ORF">HAKA00212_LOCUS14218</name>
</gene>
<feature type="region of interest" description="Disordered" evidence="4">
    <location>
        <begin position="86"/>
        <end position="114"/>
    </location>
</feature>
<proteinExistence type="predicted"/>
<evidence type="ECO:0000256" key="2">
    <source>
        <dbReference type="ARBA" id="ARBA00011915"/>
    </source>
</evidence>
<accession>A0A7S4D921</accession>
<dbReference type="GO" id="GO:0005739">
    <property type="term" value="C:mitochondrion"/>
    <property type="evidence" value="ECO:0007669"/>
    <property type="project" value="TreeGrafter"/>
</dbReference>
<name>A0A7S4D921_HETAK</name>
<evidence type="ECO:0000256" key="3">
    <source>
        <dbReference type="ARBA" id="ARBA00022801"/>
    </source>
</evidence>
<dbReference type="Gene3D" id="3.90.226.10">
    <property type="entry name" value="2-enoyl-CoA Hydratase, Chain A, domain 1"/>
    <property type="match status" value="1"/>
</dbReference>
<comment type="catalytic activity">
    <reaction evidence="1">
        <text>3-hydroxy-2-methylpropanoyl-CoA + H2O = 3-hydroxy-2-methylpropanoate + CoA + H(+)</text>
        <dbReference type="Rhea" id="RHEA:20888"/>
        <dbReference type="ChEBI" id="CHEBI:11805"/>
        <dbReference type="ChEBI" id="CHEBI:15377"/>
        <dbReference type="ChEBI" id="CHEBI:15378"/>
        <dbReference type="ChEBI" id="CHEBI:57287"/>
        <dbReference type="ChEBI" id="CHEBI:57340"/>
        <dbReference type="EC" id="3.1.2.4"/>
    </reaction>
</comment>
<keyword evidence="3" id="KW-0378">Hydrolase</keyword>
<dbReference type="EC" id="3.1.2.4" evidence="2"/>
<dbReference type="PANTHER" id="PTHR43176:SF3">
    <property type="entry name" value="3-HYDROXYISOBUTYRYL-COA HYDROLASE, MITOCHONDRIAL"/>
    <property type="match status" value="1"/>
</dbReference>
<dbReference type="InterPro" id="IPR032259">
    <property type="entry name" value="HIBYL-CoA-H"/>
</dbReference>
<organism evidence="6">
    <name type="scientific">Heterosigma akashiwo</name>
    <name type="common">Chromophytic alga</name>
    <name type="synonym">Heterosigma carterae</name>
    <dbReference type="NCBI Taxonomy" id="2829"/>
    <lineage>
        <taxon>Eukaryota</taxon>
        <taxon>Sar</taxon>
        <taxon>Stramenopiles</taxon>
        <taxon>Ochrophyta</taxon>
        <taxon>Raphidophyceae</taxon>
        <taxon>Chattonellales</taxon>
        <taxon>Chattonellaceae</taxon>
        <taxon>Heterosigma</taxon>
    </lineage>
</organism>
<evidence type="ECO:0000313" key="6">
    <source>
        <dbReference type="EMBL" id="CAE0635476.1"/>
    </source>
</evidence>
<dbReference type="Pfam" id="PF16113">
    <property type="entry name" value="ECH_2"/>
    <property type="match status" value="1"/>
</dbReference>
<protein>
    <recommendedName>
        <fullName evidence="2">3-hydroxyisobutyryl-CoA hydrolase</fullName>
        <ecNumber evidence="2">3.1.2.4</ecNumber>
    </recommendedName>
</protein>
<feature type="domain" description="Enoyl-CoA hydratase/isomerase" evidence="5">
    <location>
        <begin position="2"/>
        <end position="81"/>
    </location>
</feature>
<evidence type="ECO:0000259" key="5">
    <source>
        <dbReference type="Pfam" id="PF16113"/>
    </source>
</evidence>
<dbReference type="GO" id="GO:0006574">
    <property type="term" value="P:L-valine catabolic process"/>
    <property type="evidence" value="ECO:0007669"/>
    <property type="project" value="TreeGrafter"/>
</dbReference>
<reference evidence="6" key="1">
    <citation type="submission" date="2021-01" db="EMBL/GenBank/DDBJ databases">
        <authorList>
            <person name="Corre E."/>
            <person name="Pelletier E."/>
            <person name="Niang G."/>
            <person name="Scheremetjew M."/>
            <person name="Finn R."/>
            <person name="Kale V."/>
            <person name="Holt S."/>
            <person name="Cochrane G."/>
            <person name="Meng A."/>
            <person name="Brown T."/>
            <person name="Cohen L."/>
        </authorList>
    </citation>
    <scope>NUCLEOTIDE SEQUENCE</scope>
    <source>
        <strain evidence="6">CCMP3107</strain>
    </source>
</reference>
<dbReference type="SUPFAM" id="SSF52096">
    <property type="entry name" value="ClpP/crotonase"/>
    <property type="match status" value="1"/>
</dbReference>
<dbReference type="InterPro" id="IPR029045">
    <property type="entry name" value="ClpP/crotonase-like_dom_sf"/>
</dbReference>
<evidence type="ECO:0000256" key="4">
    <source>
        <dbReference type="SAM" id="MobiDB-lite"/>
    </source>
</evidence>
<dbReference type="GO" id="GO:0003860">
    <property type="term" value="F:3-hydroxyisobutyryl-CoA hydrolase activity"/>
    <property type="evidence" value="ECO:0007669"/>
    <property type="project" value="UniProtKB-EC"/>
</dbReference>
<dbReference type="AlphaFoldDB" id="A0A7S4D921"/>
<dbReference type="PANTHER" id="PTHR43176">
    <property type="entry name" value="3-HYDROXYISOBUTYRYL-COA HYDROLASE-RELATED"/>
    <property type="match status" value="1"/>
</dbReference>
<dbReference type="InterPro" id="IPR045004">
    <property type="entry name" value="ECH_dom"/>
</dbReference>
<evidence type="ECO:0000256" key="1">
    <source>
        <dbReference type="ARBA" id="ARBA00001709"/>
    </source>
</evidence>